<keyword evidence="4" id="KW-0285">Flavoprotein</keyword>
<protein>
    <recommendedName>
        <fullName evidence="7">FAD-binding domain-containing protein</fullName>
    </recommendedName>
</protein>
<reference evidence="8" key="1">
    <citation type="submission" date="2022-07" db="EMBL/GenBank/DDBJ databases">
        <title>Genome Sequence of Xylaria arbuscula.</title>
        <authorList>
            <person name="Buettner E."/>
        </authorList>
    </citation>
    <scope>NUCLEOTIDE SEQUENCE</scope>
    <source>
        <strain evidence="8">VT107</strain>
    </source>
</reference>
<dbReference type="InterPro" id="IPR036188">
    <property type="entry name" value="FAD/NAD-bd_sf"/>
</dbReference>
<organism evidence="8 9">
    <name type="scientific">Xylaria arbuscula</name>
    <dbReference type="NCBI Taxonomy" id="114810"/>
    <lineage>
        <taxon>Eukaryota</taxon>
        <taxon>Fungi</taxon>
        <taxon>Dikarya</taxon>
        <taxon>Ascomycota</taxon>
        <taxon>Pezizomycotina</taxon>
        <taxon>Sordariomycetes</taxon>
        <taxon>Xylariomycetidae</taxon>
        <taxon>Xylariales</taxon>
        <taxon>Xylariaceae</taxon>
        <taxon>Xylaria</taxon>
    </lineage>
</organism>
<keyword evidence="5" id="KW-0274">FAD</keyword>
<evidence type="ECO:0000256" key="5">
    <source>
        <dbReference type="ARBA" id="ARBA00022827"/>
    </source>
</evidence>
<dbReference type="InterPro" id="IPR050562">
    <property type="entry name" value="FAD_mOase_fung"/>
</dbReference>
<dbReference type="Gene3D" id="3.50.50.60">
    <property type="entry name" value="FAD/NAD(P)-binding domain"/>
    <property type="match status" value="1"/>
</dbReference>
<evidence type="ECO:0000256" key="1">
    <source>
        <dbReference type="ARBA" id="ARBA00001974"/>
    </source>
</evidence>
<accession>A0A9W8TH86</accession>
<proteinExistence type="inferred from homology"/>
<comment type="similarity">
    <text evidence="3">Belongs to the paxM FAD-dependent monooxygenase family.</text>
</comment>
<evidence type="ECO:0000259" key="7">
    <source>
        <dbReference type="Pfam" id="PF01494"/>
    </source>
</evidence>
<feature type="domain" description="FAD-binding" evidence="7">
    <location>
        <begin position="28"/>
        <end position="91"/>
    </location>
</feature>
<dbReference type="Pfam" id="PF01494">
    <property type="entry name" value="FAD_binding_3"/>
    <property type="match status" value="1"/>
</dbReference>
<dbReference type="AlphaFoldDB" id="A0A9W8TH86"/>
<keyword evidence="6" id="KW-0560">Oxidoreductase</keyword>
<dbReference type="PANTHER" id="PTHR47356:SF2">
    <property type="entry name" value="FAD-BINDING DOMAIN-CONTAINING PROTEIN-RELATED"/>
    <property type="match status" value="1"/>
</dbReference>
<dbReference type="GO" id="GO:0071949">
    <property type="term" value="F:FAD binding"/>
    <property type="evidence" value="ECO:0007669"/>
    <property type="project" value="InterPro"/>
</dbReference>
<dbReference type="PANTHER" id="PTHR47356">
    <property type="entry name" value="FAD-DEPENDENT MONOOXYGENASE ASQG-RELATED"/>
    <property type="match status" value="1"/>
</dbReference>
<comment type="cofactor">
    <cofactor evidence="1">
        <name>FAD</name>
        <dbReference type="ChEBI" id="CHEBI:57692"/>
    </cofactor>
</comment>
<comment type="pathway">
    <text evidence="2">Secondary metabolite biosynthesis.</text>
</comment>
<dbReference type="GO" id="GO:0004497">
    <property type="term" value="F:monooxygenase activity"/>
    <property type="evidence" value="ECO:0007669"/>
    <property type="project" value="InterPro"/>
</dbReference>
<dbReference type="SUPFAM" id="SSF51905">
    <property type="entry name" value="FAD/NAD(P)-binding domain"/>
    <property type="match status" value="1"/>
</dbReference>
<evidence type="ECO:0000313" key="9">
    <source>
        <dbReference type="Proteomes" id="UP001148614"/>
    </source>
</evidence>
<dbReference type="InterPro" id="IPR002938">
    <property type="entry name" value="FAD-bd"/>
</dbReference>
<keyword evidence="9" id="KW-1185">Reference proteome</keyword>
<dbReference type="VEuPathDB" id="FungiDB:F4678DRAFT_477798"/>
<comment type="caution">
    <text evidence="8">The sequence shown here is derived from an EMBL/GenBank/DDBJ whole genome shotgun (WGS) entry which is preliminary data.</text>
</comment>
<dbReference type="Proteomes" id="UP001148614">
    <property type="component" value="Unassembled WGS sequence"/>
</dbReference>
<evidence type="ECO:0000256" key="6">
    <source>
        <dbReference type="ARBA" id="ARBA00023002"/>
    </source>
</evidence>
<evidence type="ECO:0000256" key="4">
    <source>
        <dbReference type="ARBA" id="ARBA00022630"/>
    </source>
</evidence>
<evidence type="ECO:0000256" key="3">
    <source>
        <dbReference type="ARBA" id="ARBA00007992"/>
    </source>
</evidence>
<evidence type="ECO:0000256" key="2">
    <source>
        <dbReference type="ARBA" id="ARBA00005179"/>
    </source>
</evidence>
<sequence length="188" mass="21808">MDKHADLHVAPGYQLRDILALNVGDTGMFNFEEGRVSRWTQGGRVALVGDAVRKFNPHAGLGYNCGAGDVVELVNRLHRLLRTTSEELITTQMLQDEFAQYEKTRKRYEKDVHTVSRMSVRNTAWLEWRHRLMAKWIMPFLPVTRWMLDFLLTPVVAREPVIEWLEETELPHGTKRWVHHPIPKVTGA</sequence>
<gene>
    <name evidence="8" type="ORF">NPX13_g11119</name>
</gene>
<name>A0A9W8TH86_9PEZI</name>
<dbReference type="EMBL" id="JANPWZ010003490">
    <property type="protein sequence ID" value="KAJ3552412.1"/>
    <property type="molecule type" value="Genomic_DNA"/>
</dbReference>
<evidence type="ECO:0000313" key="8">
    <source>
        <dbReference type="EMBL" id="KAJ3552412.1"/>
    </source>
</evidence>